<keyword evidence="9" id="KW-0406">Ion transport</keyword>
<evidence type="ECO:0000256" key="2">
    <source>
        <dbReference type="ARBA" id="ARBA00005417"/>
    </source>
</evidence>
<dbReference type="InterPro" id="IPR027417">
    <property type="entry name" value="P-loop_NTPase"/>
</dbReference>
<dbReference type="PANTHER" id="PTHR42771">
    <property type="entry name" value="IRON(3+)-HYDROXAMATE IMPORT ATP-BINDING PROTEIN FHUC"/>
    <property type="match status" value="1"/>
</dbReference>
<evidence type="ECO:0000256" key="4">
    <source>
        <dbReference type="ARBA" id="ARBA00022475"/>
    </source>
</evidence>
<evidence type="ECO:0000256" key="9">
    <source>
        <dbReference type="ARBA" id="ARBA00023065"/>
    </source>
</evidence>
<evidence type="ECO:0000256" key="5">
    <source>
        <dbReference type="ARBA" id="ARBA00022496"/>
    </source>
</evidence>
<sequence length="269" mass="29626">MDPIQSQDLTLKYDTRIVIDGLNLTIPKAKISVLVGSNGCGKSTLLKSFARLIRPTQGTVLLNGKDIHHRSTAAVARELAILPQSPAAPEGLSVYQLVRLGRFPHQTWLQQWSREDETIVTQALAQTELTDVQDRPVDALSGGQRQRAWIAMTLAQNTDTLLLDEPTTYLDLAHQIEVLDLLYELNVTRHKTIVMVLHDLNLACRYAHNMIAIADGKVYAQGNPAQVLDAAMVRNVFHLQSKIVKDPLYGTPMCIPIGKGIHSAGIDAS</sequence>
<dbReference type="InterPro" id="IPR017871">
    <property type="entry name" value="ABC_transporter-like_CS"/>
</dbReference>
<evidence type="ECO:0000256" key="10">
    <source>
        <dbReference type="ARBA" id="ARBA00023136"/>
    </source>
</evidence>
<dbReference type="InterPro" id="IPR003593">
    <property type="entry name" value="AAA+_ATPase"/>
</dbReference>
<keyword evidence="4" id="KW-1003">Cell membrane</keyword>
<evidence type="ECO:0000313" key="13">
    <source>
        <dbReference type="Proteomes" id="UP000019095"/>
    </source>
</evidence>
<evidence type="ECO:0000256" key="3">
    <source>
        <dbReference type="ARBA" id="ARBA00022448"/>
    </source>
</evidence>
<dbReference type="GO" id="GO:0005524">
    <property type="term" value="F:ATP binding"/>
    <property type="evidence" value="ECO:0007669"/>
    <property type="project" value="UniProtKB-KW"/>
</dbReference>
<dbReference type="PROSITE" id="PS00211">
    <property type="entry name" value="ABC_TRANSPORTER_1"/>
    <property type="match status" value="1"/>
</dbReference>
<dbReference type="Gene3D" id="3.40.50.300">
    <property type="entry name" value="P-loop containing nucleotide triphosphate hydrolases"/>
    <property type="match status" value="1"/>
</dbReference>
<dbReference type="FunFam" id="3.40.50.300:FF:000134">
    <property type="entry name" value="Iron-enterobactin ABC transporter ATP-binding protein"/>
    <property type="match status" value="1"/>
</dbReference>
<dbReference type="PATRIC" id="fig|1247726.3.peg.3394"/>
<dbReference type="Pfam" id="PF00005">
    <property type="entry name" value="ABC_tran"/>
    <property type="match status" value="1"/>
</dbReference>
<evidence type="ECO:0000256" key="1">
    <source>
        <dbReference type="ARBA" id="ARBA00004202"/>
    </source>
</evidence>
<dbReference type="GO" id="GO:0005886">
    <property type="term" value="C:plasma membrane"/>
    <property type="evidence" value="ECO:0007669"/>
    <property type="project" value="UniProtKB-SubCell"/>
</dbReference>
<reference evidence="12 13" key="1">
    <citation type="journal article" date="2014" name="Microbiology">
        <title>Unravelling the complete genome sequence of Advenella mimigardefordensis strain DPN7T and novel insights in the catabolism of the xenobiotic polythioester precursor 3,3'-dithiodipropionate.</title>
        <authorList>
            <person name="Wubbeler J.H."/>
            <person name="Hiessl S."/>
            <person name="Schuldes J."/>
            <person name="Thurmer A."/>
            <person name="Daniel R."/>
            <person name="Steinbuchel A."/>
        </authorList>
    </citation>
    <scope>NUCLEOTIDE SEQUENCE [LARGE SCALE GENOMIC DNA]</scope>
    <source>
        <strain evidence="13">DSM 17166 / LMG 22922 / DPN7</strain>
    </source>
</reference>
<comment type="similarity">
    <text evidence="2">Belongs to the ABC transporter superfamily.</text>
</comment>
<gene>
    <name evidence="12" type="primary">cbrD</name>
    <name evidence="12" type="ORF">MIM_c30840</name>
</gene>
<dbReference type="EMBL" id="CP003915">
    <property type="protein sequence ID" value="AHG65148.1"/>
    <property type="molecule type" value="Genomic_DNA"/>
</dbReference>
<dbReference type="OrthoDB" id="5296765at2"/>
<dbReference type="KEGG" id="amim:MIM_c30840"/>
<dbReference type="SMART" id="SM00382">
    <property type="entry name" value="AAA"/>
    <property type="match status" value="1"/>
</dbReference>
<proteinExistence type="inferred from homology"/>
<dbReference type="PANTHER" id="PTHR42771:SF2">
    <property type="entry name" value="IRON(3+)-HYDROXAMATE IMPORT ATP-BINDING PROTEIN FHUC"/>
    <property type="match status" value="1"/>
</dbReference>
<dbReference type="PROSITE" id="PS50893">
    <property type="entry name" value="ABC_TRANSPORTER_2"/>
    <property type="match status" value="1"/>
</dbReference>
<evidence type="ECO:0000256" key="8">
    <source>
        <dbReference type="ARBA" id="ARBA00023004"/>
    </source>
</evidence>
<keyword evidence="10" id="KW-0472">Membrane</keyword>
<dbReference type="InterPro" id="IPR003439">
    <property type="entry name" value="ABC_transporter-like_ATP-bd"/>
</dbReference>
<feature type="domain" description="ABC transporter" evidence="11">
    <location>
        <begin position="4"/>
        <end position="240"/>
    </location>
</feature>
<dbReference type="SUPFAM" id="SSF52540">
    <property type="entry name" value="P-loop containing nucleoside triphosphate hydrolases"/>
    <property type="match status" value="1"/>
</dbReference>
<dbReference type="GO" id="GO:0016887">
    <property type="term" value="F:ATP hydrolysis activity"/>
    <property type="evidence" value="ECO:0007669"/>
    <property type="project" value="InterPro"/>
</dbReference>
<keyword evidence="8" id="KW-0408">Iron</keyword>
<dbReference type="GO" id="GO:0006826">
    <property type="term" value="P:iron ion transport"/>
    <property type="evidence" value="ECO:0007669"/>
    <property type="project" value="UniProtKB-KW"/>
</dbReference>
<dbReference type="AlphaFoldDB" id="W0PJG6"/>
<dbReference type="STRING" id="1247726.MIM_c30840"/>
<accession>W0PJG6</accession>
<keyword evidence="13" id="KW-1185">Reference proteome</keyword>
<dbReference type="InterPro" id="IPR051535">
    <property type="entry name" value="Siderophore_ABC-ATPase"/>
</dbReference>
<protein>
    <submittedName>
        <fullName evidence="12">Achromobactin transport ATP-binding protein CbrD</fullName>
    </submittedName>
</protein>
<dbReference type="eggNOG" id="COG1120">
    <property type="taxonomic scope" value="Bacteria"/>
</dbReference>
<evidence type="ECO:0000256" key="6">
    <source>
        <dbReference type="ARBA" id="ARBA00022741"/>
    </source>
</evidence>
<comment type="subcellular location">
    <subcellularLocation>
        <location evidence="1">Cell membrane</location>
        <topology evidence="1">Peripheral membrane protein</topology>
    </subcellularLocation>
</comment>
<organism evidence="12 13">
    <name type="scientific">Advenella mimigardefordensis (strain DSM 17166 / LMG 22922 / DPN7)</name>
    <dbReference type="NCBI Taxonomy" id="1247726"/>
    <lineage>
        <taxon>Bacteria</taxon>
        <taxon>Pseudomonadati</taxon>
        <taxon>Pseudomonadota</taxon>
        <taxon>Betaproteobacteria</taxon>
        <taxon>Burkholderiales</taxon>
        <taxon>Alcaligenaceae</taxon>
    </lineage>
</organism>
<dbReference type="HOGENOM" id="CLU_000604_1_11_4"/>
<keyword evidence="3" id="KW-0813">Transport</keyword>
<dbReference type="Proteomes" id="UP000019095">
    <property type="component" value="Chromosome"/>
</dbReference>
<keyword evidence="5" id="KW-0410">Iron transport</keyword>
<dbReference type="CDD" id="cd03214">
    <property type="entry name" value="ABC_Iron-Siderophores_B12_Hemin"/>
    <property type="match status" value="1"/>
</dbReference>
<evidence type="ECO:0000256" key="7">
    <source>
        <dbReference type="ARBA" id="ARBA00022840"/>
    </source>
</evidence>
<keyword evidence="7 12" id="KW-0067">ATP-binding</keyword>
<name>W0PJG6_ADVMD</name>
<evidence type="ECO:0000313" key="12">
    <source>
        <dbReference type="EMBL" id="AHG65148.1"/>
    </source>
</evidence>
<keyword evidence="6" id="KW-0547">Nucleotide-binding</keyword>
<dbReference type="RefSeq" id="WP_025373809.1">
    <property type="nucleotide sequence ID" value="NZ_CP003915.1"/>
</dbReference>
<evidence type="ECO:0000259" key="11">
    <source>
        <dbReference type="PROSITE" id="PS50893"/>
    </source>
</evidence>